<name>F1YPP3_9ACTN</name>
<dbReference type="SUPFAM" id="SSF52402">
    <property type="entry name" value="Adenine nucleotide alpha hydrolases-like"/>
    <property type="match status" value="2"/>
</dbReference>
<dbReference type="STRING" id="644548.SCNU_19502"/>
<evidence type="ECO:0000313" key="3">
    <source>
        <dbReference type="EMBL" id="EGD53322.1"/>
    </source>
</evidence>
<dbReference type="InterPro" id="IPR014729">
    <property type="entry name" value="Rossmann-like_a/b/a_fold"/>
</dbReference>
<dbReference type="InterPro" id="IPR006015">
    <property type="entry name" value="Universal_stress_UspA"/>
</dbReference>
<sequence>MEQLDSAPIIVGIDGSRKALGAARWAAEWSTLTGHPIRLVYAVPDDAWFATHDPFGVFANPEADPIIKDTAEKILHEALTAVRDLAPLIDVVDETRGGTFADYVREHSAAAAAVVIGSTRSGHIRDAVLGSQVMGIIRSSSCPTLAWREYGSTADDDRNGVVVGYDSSPHADRALSRALEHARVLHEQVTVAYYFPVAAMIGAGYALNLVNWERIEKDGIDRIRHRIAPICDEFPEVDVDIVYGDTSAARGLVASSKSARLLVVGSRGRGAMAGTLLGSVSQNLVHHARCPVLVVP</sequence>
<dbReference type="CDD" id="cd23659">
    <property type="entry name" value="USP_At3g01520-like"/>
    <property type="match status" value="1"/>
</dbReference>
<protein>
    <submittedName>
        <fullName evidence="3">Universal stress protein</fullName>
    </submittedName>
</protein>
<dbReference type="Pfam" id="PF00582">
    <property type="entry name" value="Usp"/>
    <property type="match status" value="2"/>
</dbReference>
<organism evidence="3 4">
    <name type="scientific">Gordonia neofelifaecis NRRL B-59395</name>
    <dbReference type="NCBI Taxonomy" id="644548"/>
    <lineage>
        <taxon>Bacteria</taxon>
        <taxon>Bacillati</taxon>
        <taxon>Actinomycetota</taxon>
        <taxon>Actinomycetes</taxon>
        <taxon>Mycobacteriales</taxon>
        <taxon>Gordoniaceae</taxon>
        <taxon>Gordonia</taxon>
    </lineage>
</organism>
<accession>F1YPP3</accession>
<proteinExistence type="inferred from homology"/>
<dbReference type="EMBL" id="AEUD01000027">
    <property type="protein sequence ID" value="EGD53322.1"/>
    <property type="molecule type" value="Genomic_DNA"/>
</dbReference>
<dbReference type="AlphaFoldDB" id="F1YPP3"/>
<dbReference type="PANTHER" id="PTHR46268:SF6">
    <property type="entry name" value="UNIVERSAL STRESS PROTEIN UP12"/>
    <property type="match status" value="1"/>
</dbReference>
<comment type="similarity">
    <text evidence="1">Belongs to the universal stress protein A family.</text>
</comment>
<evidence type="ECO:0000259" key="2">
    <source>
        <dbReference type="Pfam" id="PF00582"/>
    </source>
</evidence>
<dbReference type="Proteomes" id="UP000035065">
    <property type="component" value="Unassembled WGS sequence"/>
</dbReference>
<dbReference type="OrthoDB" id="3174546at2"/>
<dbReference type="eggNOG" id="COG0589">
    <property type="taxonomic scope" value="Bacteria"/>
</dbReference>
<keyword evidence="4" id="KW-1185">Reference proteome</keyword>
<dbReference type="InterPro" id="IPR006016">
    <property type="entry name" value="UspA"/>
</dbReference>
<evidence type="ECO:0000256" key="1">
    <source>
        <dbReference type="ARBA" id="ARBA00008791"/>
    </source>
</evidence>
<evidence type="ECO:0000313" key="4">
    <source>
        <dbReference type="Proteomes" id="UP000035065"/>
    </source>
</evidence>
<dbReference type="RefSeq" id="WP_009681082.1">
    <property type="nucleotide sequence ID" value="NZ_AEUD01000027.1"/>
</dbReference>
<feature type="domain" description="UspA" evidence="2">
    <location>
        <begin position="161"/>
        <end position="296"/>
    </location>
</feature>
<dbReference type="PANTHER" id="PTHR46268">
    <property type="entry name" value="STRESS RESPONSE PROTEIN NHAX"/>
    <property type="match status" value="1"/>
</dbReference>
<reference evidence="3 4" key="1">
    <citation type="journal article" date="2011" name="J. Bacteriol.">
        <title>Draft Genome Sequence of Gordonia neofelifaecis NRRL B-59395, a Cholesterol-Degrading Actinomycete.</title>
        <authorList>
            <person name="Ge F."/>
            <person name="Li W."/>
            <person name="Chen G."/>
            <person name="Liu Y."/>
            <person name="Zhang G."/>
            <person name="Yong B."/>
            <person name="Wang Q."/>
            <person name="Wang N."/>
            <person name="Huang Z."/>
            <person name="Li W."/>
            <person name="Wang J."/>
            <person name="Wu C."/>
            <person name="Xie Q."/>
            <person name="Liu G."/>
        </authorList>
    </citation>
    <scope>NUCLEOTIDE SEQUENCE [LARGE SCALE GENOMIC DNA]</scope>
    <source>
        <strain evidence="3 4">NRRL B-59395</strain>
    </source>
</reference>
<feature type="domain" description="UspA" evidence="2">
    <location>
        <begin position="8"/>
        <end position="146"/>
    </location>
</feature>
<comment type="caution">
    <text evidence="3">The sequence shown here is derived from an EMBL/GenBank/DDBJ whole genome shotgun (WGS) entry which is preliminary data.</text>
</comment>
<gene>
    <name evidence="3" type="ORF">SCNU_19502</name>
</gene>
<dbReference type="Gene3D" id="3.40.50.620">
    <property type="entry name" value="HUPs"/>
    <property type="match status" value="2"/>
</dbReference>
<dbReference type="PRINTS" id="PR01438">
    <property type="entry name" value="UNVRSLSTRESS"/>
</dbReference>